<comment type="subcellular location">
    <subcellularLocation>
        <location evidence="1">Membrane</location>
        <topology evidence="1">Multi-pass membrane protein</topology>
    </subcellularLocation>
</comment>
<dbReference type="PANTHER" id="PTHR21284:SF6">
    <property type="entry name" value="SINUOUS"/>
    <property type="match status" value="1"/>
</dbReference>
<feature type="transmembrane region" description="Helical" evidence="5">
    <location>
        <begin position="12"/>
        <end position="34"/>
    </location>
</feature>
<organism evidence="6">
    <name type="scientific">Notodromas monacha</name>
    <dbReference type="NCBI Taxonomy" id="399045"/>
    <lineage>
        <taxon>Eukaryota</taxon>
        <taxon>Metazoa</taxon>
        <taxon>Ecdysozoa</taxon>
        <taxon>Arthropoda</taxon>
        <taxon>Crustacea</taxon>
        <taxon>Oligostraca</taxon>
        <taxon>Ostracoda</taxon>
        <taxon>Podocopa</taxon>
        <taxon>Podocopida</taxon>
        <taxon>Cypridocopina</taxon>
        <taxon>Cypridoidea</taxon>
        <taxon>Cyprididae</taxon>
        <taxon>Notodromas</taxon>
    </lineage>
</organism>
<sequence>MLEVKRSLSGLVAYGALLTALVCWSIAFFTPFWLESDFRMYGSQFKRLGLWVNCFNSLPDPNDFERHIFFVGCRWVFDPFTAGYPEIRGYLLSAFFVATQIFASFAFTLILVAFVLMGKLILCWSIKSEVRTLKLISYVLLASAFFGFLAITIFGAKGNSDPDWMPNPQHNYFSWSYGLAVVATFAEIVAAVLFAADAHVRGKKIRRMPSYQVENGREEATAFNEPAAQR</sequence>
<protein>
    <submittedName>
        <fullName evidence="6">Uncharacterized protein</fullName>
    </submittedName>
</protein>
<dbReference type="EMBL" id="CAJPEX010000445">
    <property type="protein sequence ID" value="CAG0915739.1"/>
    <property type="molecule type" value="Genomic_DNA"/>
</dbReference>
<evidence type="ECO:0000256" key="4">
    <source>
        <dbReference type="ARBA" id="ARBA00023136"/>
    </source>
</evidence>
<name>A0A7R9BKN8_9CRUS</name>
<dbReference type="Proteomes" id="UP000678499">
    <property type="component" value="Unassembled WGS sequence"/>
</dbReference>
<evidence type="ECO:0000313" key="6">
    <source>
        <dbReference type="EMBL" id="CAD7275587.1"/>
    </source>
</evidence>
<proteinExistence type="predicted"/>
<evidence type="ECO:0000313" key="7">
    <source>
        <dbReference type="Proteomes" id="UP000678499"/>
    </source>
</evidence>
<gene>
    <name evidence="6" type="ORF">NMOB1V02_LOCUS3377</name>
</gene>
<keyword evidence="7" id="KW-1185">Reference proteome</keyword>
<dbReference type="AlphaFoldDB" id="A0A7R9BKN8"/>
<dbReference type="OrthoDB" id="10062378at2759"/>
<reference evidence="6" key="1">
    <citation type="submission" date="2020-11" db="EMBL/GenBank/DDBJ databases">
        <authorList>
            <person name="Tran Van P."/>
        </authorList>
    </citation>
    <scope>NUCLEOTIDE SEQUENCE</scope>
</reference>
<dbReference type="Gene3D" id="1.20.140.150">
    <property type="match status" value="1"/>
</dbReference>
<feature type="transmembrane region" description="Helical" evidence="5">
    <location>
        <begin position="135"/>
        <end position="155"/>
    </location>
</feature>
<feature type="transmembrane region" description="Helical" evidence="5">
    <location>
        <begin position="175"/>
        <end position="196"/>
    </location>
</feature>
<evidence type="ECO:0000256" key="5">
    <source>
        <dbReference type="SAM" id="Phobius"/>
    </source>
</evidence>
<dbReference type="InterPro" id="IPR004031">
    <property type="entry name" value="PMP22/EMP/MP20/Claudin"/>
</dbReference>
<dbReference type="GO" id="GO:0019991">
    <property type="term" value="P:septate junction assembly"/>
    <property type="evidence" value="ECO:0007669"/>
    <property type="project" value="TreeGrafter"/>
</dbReference>
<dbReference type="PANTHER" id="PTHR21284">
    <property type="entry name" value="EG:80H7.2 PROTEIN"/>
    <property type="match status" value="1"/>
</dbReference>
<keyword evidence="3 5" id="KW-1133">Transmembrane helix</keyword>
<accession>A0A7R9BKN8</accession>
<feature type="transmembrane region" description="Helical" evidence="5">
    <location>
        <begin position="90"/>
        <end position="123"/>
    </location>
</feature>
<dbReference type="EMBL" id="OA882482">
    <property type="protein sequence ID" value="CAD7275587.1"/>
    <property type="molecule type" value="Genomic_DNA"/>
</dbReference>
<dbReference type="GO" id="GO:0035151">
    <property type="term" value="P:regulation of tube size, open tracheal system"/>
    <property type="evidence" value="ECO:0007669"/>
    <property type="project" value="TreeGrafter"/>
</dbReference>
<dbReference type="GO" id="GO:0016020">
    <property type="term" value="C:membrane"/>
    <property type="evidence" value="ECO:0007669"/>
    <property type="project" value="UniProtKB-SubCell"/>
</dbReference>
<keyword evidence="4 5" id="KW-0472">Membrane</keyword>
<dbReference type="Pfam" id="PF13903">
    <property type="entry name" value="Claudin_2"/>
    <property type="match status" value="1"/>
</dbReference>
<dbReference type="GO" id="GO:0005918">
    <property type="term" value="C:septate junction"/>
    <property type="evidence" value="ECO:0007669"/>
    <property type="project" value="TreeGrafter"/>
</dbReference>
<evidence type="ECO:0000256" key="3">
    <source>
        <dbReference type="ARBA" id="ARBA00022989"/>
    </source>
</evidence>
<keyword evidence="2 5" id="KW-0812">Transmembrane</keyword>
<evidence type="ECO:0000256" key="1">
    <source>
        <dbReference type="ARBA" id="ARBA00004141"/>
    </source>
</evidence>
<evidence type="ECO:0000256" key="2">
    <source>
        <dbReference type="ARBA" id="ARBA00022692"/>
    </source>
</evidence>